<name>A0A3S8ZX26_9NEIS</name>
<evidence type="ECO:0008006" key="4">
    <source>
        <dbReference type="Google" id="ProtNLM"/>
    </source>
</evidence>
<reference evidence="2 3" key="1">
    <citation type="submission" date="2018-12" db="EMBL/GenBank/DDBJ databases">
        <title>Complete genome sequence of Iodobacter sp. H11R3.</title>
        <authorList>
            <person name="Bae J.-W."/>
        </authorList>
    </citation>
    <scope>NUCLEOTIDE SEQUENCE [LARGE SCALE GENOMIC DNA]</scope>
    <source>
        <strain evidence="2 3">H11R3</strain>
    </source>
</reference>
<organism evidence="2 3">
    <name type="scientific">Iodobacter ciconiae</name>
    <dbReference type="NCBI Taxonomy" id="2496266"/>
    <lineage>
        <taxon>Bacteria</taxon>
        <taxon>Pseudomonadati</taxon>
        <taxon>Pseudomonadota</taxon>
        <taxon>Betaproteobacteria</taxon>
        <taxon>Neisseriales</taxon>
        <taxon>Chitinibacteraceae</taxon>
        <taxon>Iodobacter</taxon>
    </lineage>
</organism>
<dbReference type="Proteomes" id="UP000282438">
    <property type="component" value="Chromosome"/>
</dbReference>
<dbReference type="EMBL" id="CP034433">
    <property type="protein sequence ID" value="AZN38031.1"/>
    <property type="molecule type" value="Genomic_DNA"/>
</dbReference>
<accession>A0A3S8ZX26</accession>
<keyword evidence="3" id="KW-1185">Reference proteome</keyword>
<evidence type="ECO:0000313" key="3">
    <source>
        <dbReference type="Proteomes" id="UP000282438"/>
    </source>
</evidence>
<evidence type="ECO:0000256" key="1">
    <source>
        <dbReference type="SAM" id="SignalP"/>
    </source>
</evidence>
<dbReference type="AlphaFoldDB" id="A0A3S8ZX26"/>
<sequence>MEAKKHWAKLLGSLCLLSLLSLLAACSSMPAPQQTETSSAKLGTKWGEGLESSVHNVEGSRITPQQAEQIASISYREAKTLPKAAHQLNLPLVRGEIEWTVLDENNRPIPLMRTAQGQFLLGGTNGARYSLKFENLSNNDFEIVTTVDGLDVLNGQAGSLSNTGYLLAAQRSLTIEGFRKNKEEVAAFRFSTPDQAYAANTPAGDTNNIGVIGVAVFRVALKSKTQKPNPFPADNPYAAPPRY</sequence>
<dbReference type="PROSITE" id="PS51257">
    <property type="entry name" value="PROKAR_LIPOPROTEIN"/>
    <property type="match status" value="1"/>
</dbReference>
<protein>
    <recommendedName>
        <fullName evidence="4">Lipoprotein</fullName>
    </recommendedName>
</protein>
<feature type="chain" id="PRO_5019176461" description="Lipoprotein" evidence="1">
    <location>
        <begin position="25"/>
        <end position="243"/>
    </location>
</feature>
<dbReference type="OrthoDB" id="5393649at2"/>
<evidence type="ECO:0000313" key="2">
    <source>
        <dbReference type="EMBL" id="AZN38031.1"/>
    </source>
</evidence>
<proteinExistence type="predicted"/>
<feature type="signal peptide" evidence="1">
    <location>
        <begin position="1"/>
        <end position="24"/>
    </location>
</feature>
<keyword evidence="1" id="KW-0732">Signal</keyword>
<gene>
    <name evidence="2" type="ORF">EJO50_00510</name>
</gene>
<dbReference type="KEGG" id="iod:EJO50_00510"/>